<evidence type="ECO:0000256" key="6">
    <source>
        <dbReference type="ARBA" id="ARBA00022997"/>
    </source>
</evidence>
<dbReference type="EMBL" id="JACOOK010000001">
    <property type="protein sequence ID" value="MBC5615731.1"/>
    <property type="molecule type" value="Genomic_DNA"/>
</dbReference>
<evidence type="ECO:0000313" key="12">
    <source>
        <dbReference type="Proteomes" id="UP000636891"/>
    </source>
</evidence>
<name>A0ABR7CJ95_9BACT</name>
<dbReference type="EC" id="3.4.13.22" evidence="9"/>
<dbReference type="Gene3D" id="3.30.1380.10">
    <property type="match status" value="1"/>
</dbReference>
<keyword evidence="7 9" id="KW-0482">Metalloprotease</keyword>
<dbReference type="SUPFAM" id="SSF55166">
    <property type="entry name" value="Hedgehog/DD-peptidase"/>
    <property type="match status" value="1"/>
</dbReference>
<protein>
    <recommendedName>
        <fullName evidence="9">D-alanyl-D-alanine dipeptidase</fullName>
        <shortName evidence="9">D-Ala-D-Ala dipeptidase</shortName>
        <ecNumber evidence="9">3.4.13.22</ecNumber>
    </recommendedName>
</protein>
<evidence type="ECO:0000313" key="11">
    <source>
        <dbReference type="EMBL" id="MBC5615731.1"/>
    </source>
</evidence>
<comment type="catalytic activity">
    <reaction evidence="1 9">
        <text>D-alanyl-D-alanine + H2O = 2 D-alanine</text>
        <dbReference type="Rhea" id="RHEA:20661"/>
        <dbReference type="ChEBI" id="CHEBI:15377"/>
        <dbReference type="ChEBI" id="CHEBI:57416"/>
        <dbReference type="ChEBI" id="CHEBI:57822"/>
        <dbReference type="EC" id="3.4.13.22"/>
    </reaction>
</comment>
<gene>
    <name evidence="11" type="ORF">H8S08_01680</name>
</gene>
<keyword evidence="10" id="KW-0732">Signal</keyword>
<keyword evidence="8" id="KW-0961">Cell wall biogenesis/degradation</keyword>
<keyword evidence="3 9" id="KW-0479">Metal-binding</keyword>
<feature type="active site" description="Proton donor/acceptor" evidence="9">
    <location>
        <position position="233"/>
    </location>
</feature>
<keyword evidence="5 9" id="KW-0862">Zinc</keyword>
<evidence type="ECO:0000256" key="10">
    <source>
        <dbReference type="SAM" id="SignalP"/>
    </source>
</evidence>
<evidence type="ECO:0000256" key="5">
    <source>
        <dbReference type="ARBA" id="ARBA00022833"/>
    </source>
</evidence>
<reference evidence="11 12" key="1">
    <citation type="submission" date="2020-08" db="EMBL/GenBank/DDBJ databases">
        <title>Genome public.</title>
        <authorList>
            <person name="Liu C."/>
            <person name="Sun Q."/>
        </authorList>
    </citation>
    <scope>NUCLEOTIDE SEQUENCE [LARGE SCALE GENOMIC DNA]</scope>
    <source>
        <strain evidence="11 12">New-7</strain>
    </source>
</reference>
<dbReference type="Proteomes" id="UP000636891">
    <property type="component" value="Unassembled WGS sequence"/>
</dbReference>
<evidence type="ECO:0000256" key="1">
    <source>
        <dbReference type="ARBA" id="ARBA00001362"/>
    </source>
</evidence>
<comment type="caution">
    <text evidence="11">The sequence shown here is derived from an EMBL/GenBank/DDBJ whole genome shotgun (WGS) entry which is preliminary data.</text>
</comment>
<feature type="binding site" evidence="9">
    <location>
        <position position="162"/>
    </location>
    <ligand>
        <name>Zn(2+)</name>
        <dbReference type="ChEBI" id="CHEBI:29105"/>
        <note>catalytic</note>
    </ligand>
</feature>
<sequence>MKYKFTALKTGLLISLLMGCACCNLRRNTVEQIQIIPADTVKSLFSNHESNDTPVEKKMRDQGLVDIAEQDSSIAVRLVYATPYNFMGKRLYHGLTKAFMLPETAGMLIDAKNRLKAIRPDLNLLVYDAARPLSVQREMWDMVKGTAMKDFVANPNNGPGMHNFGAAVDLTLMDCTGQPLPMGSCYDFFGDEARITDERQLLDSARITRRELENRLLLRRVMTEAGFTTISEEWWHFNIMPTAEARKILTPID</sequence>
<feature type="binding site" evidence="9">
    <location>
        <position position="236"/>
    </location>
    <ligand>
        <name>Zn(2+)</name>
        <dbReference type="ChEBI" id="CHEBI:29105"/>
        <note>catalytic</note>
    </ligand>
</feature>
<keyword evidence="12" id="KW-1185">Reference proteome</keyword>
<evidence type="ECO:0000256" key="3">
    <source>
        <dbReference type="ARBA" id="ARBA00022723"/>
    </source>
</evidence>
<keyword evidence="2 9" id="KW-0645">Protease</keyword>
<dbReference type="InterPro" id="IPR009045">
    <property type="entry name" value="Zn_M74/Hedgehog-like"/>
</dbReference>
<dbReference type="InterPro" id="IPR000755">
    <property type="entry name" value="A_A_dipeptidase"/>
</dbReference>
<dbReference type="RefSeq" id="WP_118656292.1">
    <property type="nucleotide sequence ID" value="NZ_JACOOK010000001.1"/>
</dbReference>
<dbReference type="HAMAP" id="MF_01924">
    <property type="entry name" value="A_A_dipeptidase"/>
    <property type="match status" value="1"/>
</dbReference>
<dbReference type="PROSITE" id="PS51257">
    <property type="entry name" value="PROKAR_LIPOPROTEIN"/>
    <property type="match status" value="1"/>
</dbReference>
<keyword evidence="4 9" id="KW-0378">Hydrolase</keyword>
<comment type="similarity">
    <text evidence="9">Belongs to the peptidase M15D family.</text>
</comment>
<dbReference type="PANTHER" id="PTHR43126:SF2">
    <property type="entry name" value="D-ALANYL-D-ALANINE DIPEPTIDASE"/>
    <property type="match status" value="1"/>
</dbReference>
<evidence type="ECO:0000256" key="9">
    <source>
        <dbReference type="HAMAP-Rule" id="MF_01924"/>
    </source>
</evidence>
<organism evidence="11 12">
    <name type="scientific">Alistipes hominis</name>
    <dbReference type="NCBI Taxonomy" id="2763015"/>
    <lineage>
        <taxon>Bacteria</taxon>
        <taxon>Pseudomonadati</taxon>
        <taxon>Bacteroidota</taxon>
        <taxon>Bacteroidia</taxon>
        <taxon>Bacteroidales</taxon>
        <taxon>Rikenellaceae</taxon>
        <taxon>Alistipes</taxon>
    </lineage>
</organism>
<keyword evidence="6 9" id="KW-0224">Dipeptidase</keyword>
<evidence type="ECO:0000256" key="7">
    <source>
        <dbReference type="ARBA" id="ARBA00023049"/>
    </source>
</evidence>
<comment type="cofactor">
    <cofactor evidence="9">
        <name>Zn(2+)</name>
        <dbReference type="ChEBI" id="CHEBI:29105"/>
    </cofactor>
    <text evidence="9">Binds 1 zinc ion per subunit.</text>
</comment>
<accession>A0ABR7CJ95</accession>
<evidence type="ECO:0000256" key="4">
    <source>
        <dbReference type="ARBA" id="ARBA00022801"/>
    </source>
</evidence>
<comment type="function">
    <text evidence="9">Catalyzes hydrolysis of the D-alanyl-D-alanine dipeptide.</text>
</comment>
<evidence type="ECO:0000256" key="2">
    <source>
        <dbReference type="ARBA" id="ARBA00022670"/>
    </source>
</evidence>
<feature type="binding site" evidence="9">
    <location>
        <position position="169"/>
    </location>
    <ligand>
        <name>Zn(2+)</name>
        <dbReference type="ChEBI" id="CHEBI:29105"/>
        <note>catalytic</note>
    </ligand>
</feature>
<proteinExistence type="inferred from homology"/>
<evidence type="ECO:0000256" key="8">
    <source>
        <dbReference type="ARBA" id="ARBA00023316"/>
    </source>
</evidence>
<feature type="site" description="Transition state stabilizer" evidence="9">
    <location>
        <position position="131"/>
    </location>
</feature>
<dbReference type="PANTHER" id="PTHR43126">
    <property type="entry name" value="D-ALANYL-D-ALANINE DIPEPTIDASE"/>
    <property type="match status" value="1"/>
</dbReference>
<feature type="chain" id="PRO_5046387896" description="D-alanyl-D-alanine dipeptidase" evidence="10">
    <location>
        <begin position="24"/>
        <end position="253"/>
    </location>
</feature>
<dbReference type="Pfam" id="PF01427">
    <property type="entry name" value="Peptidase_M15"/>
    <property type="match status" value="1"/>
</dbReference>
<dbReference type="CDD" id="cd14840">
    <property type="entry name" value="D-Ala-D-Ala_dipeptidase_Aad"/>
    <property type="match status" value="1"/>
</dbReference>
<feature type="signal peptide" evidence="10">
    <location>
        <begin position="1"/>
        <end position="23"/>
    </location>
</feature>